<dbReference type="GO" id="GO:0071555">
    <property type="term" value="P:cell wall organization"/>
    <property type="evidence" value="ECO:0007669"/>
    <property type="project" value="UniProtKB-KW"/>
</dbReference>
<dbReference type="InterPro" id="IPR034718">
    <property type="entry name" value="RlpA"/>
</dbReference>
<evidence type="ECO:0000256" key="4">
    <source>
        <dbReference type="RuleBase" id="RU003495"/>
    </source>
</evidence>
<dbReference type="EC" id="4.2.2.-" evidence="3"/>
<dbReference type="GO" id="GO:0000270">
    <property type="term" value="P:peptidoglycan metabolic process"/>
    <property type="evidence" value="ECO:0007669"/>
    <property type="project" value="UniProtKB-UniRule"/>
</dbReference>
<comment type="function">
    <text evidence="3">Lytic transglycosylase with a strong preference for naked glycan strands that lack stem peptides.</text>
</comment>
<reference evidence="7" key="1">
    <citation type="journal article" date="2020" name="Mol. Plant Microbe">
        <title>Rhizobial microsymbionts of the narrowly endemic Oxytropis species growing in Kamchatka are characterized by significant genetic diversity and possess a set of genes that are associated with T3SS and T6SS secretion systems and can affect the development of symbiosis.</title>
        <authorList>
            <person name="Safronova V."/>
            <person name="Guro P."/>
            <person name="Sazanova A."/>
            <person name="Kuznetsova I."/>
            <person name="Belimov A."/>
            <person name="Yakubov V."/>
            <person name="Chirak E."/>
            <person name="Afonin A."/>
            <person name="Gogolev Y."/>
            <person name="Andronov E."/>
            <person name="Tikhonovich I."/>
        </authorList>
    </citation>
    <scope>NUCLEOTIDE SEQUENCE [LARGE SCALE GENOMIC DNA]</scope>
    <source>
        <strain evidence="7">581</strain>
    </source>
</reference>
<feature type="chain" id="PRO_5029059348" description="Endolytic peptidoglycan transglycosylase RlpA" evidence="3">
    <location>
        <begin position="21"/>
        <end position="133"/>
    </location>
</feature>
<dbReference type="PANTHER" id="PTHR34183:SF8">
    <property type="entry name" value="ENDOLYTIC PEPTIDOGLYCAN TRANSGLYCOSYLASE RLPA-RELATED"/>
    <property type="match status" value="1"/>
</dbReference>
<dbReference type="KEGG" id="trb:HB776_01200"/>
<dbReference type="EMBL" id="CP050292">
    <property type="protein sequence ID" value="QND70010.1"/>
    <property type="molecule type" value="Genomic_DNA"/>
</dbReference>
<keyword evidence="2 3" id="KW-0961">Cell wall biogenesis/degradation</keyword>
<keyword evidence="1 3" id="KW-0456">Lyase</keyword>
<evidence type="ECO:0000256" key="2">
    <source>
        <dbReference type="ARBA" id="ARBA00023316"/>
    </source>
</evidence>
<feature type="signal peptide" evidence="3">
    <location>
        <begin position="1"/>
        <end position="20"/>
    </location>
</feature>
<dbReference type="InterPro" id="IPR036908">
    <property type="entry name" value="RlpA-like_sf"/>
</dbReference>
<organism evidence="6 7">
    <name type="scientific">Tardiphaga robiniae</name>
    <dbReference type="NCBI Taxonomy" id="943830"/>
    <lineage>
        <taxon>Bacteria</taxon>
        <taxon>Pseudomonadati</taxon>
        <taxon>Pseudomonadota</taxon>
        <taxon>Alphaproteobacteria</taxon>
        <taxon>Hyphomicrobiales</taxon>
        <taxon>Nitrobacteraceae</taxon>
        <taxon>Tardiphaga</taxon>
    </lineage>
</organism>
<dbReference type="InterPro" id="IPR012997">
    <property type="entry name" value="RplA"/>
</dbReference>
<dbReference type="SUPFAM" id="SSF50685">
    <property type="entry name" value="Barwin-like endoglucanases"/>
    <property type="match status" value="1"/>
</dbReference>
<comment type="similarity">
    <text evidence="3 4">Belongs to the RlpA family.</text>
</comment>
<dbReference type="Pfam" id="PF03330">
    <property type="entry name" value="DPBB_1"/>
    <property type="match status" value="1"/>
</dbReference>
<gene>
    <name evidence="3" type="primary">rlpA</name>
    <name evidence="6" type="ORF">HB776_01200</name>
</gene>
<dbReference type="AlphaFoldDB" id="A0A7G6TTC8"/>
<dbReference type="Proteomes" id="UP000515291">
    <property type="component" value="Chromosome"/>
</dbReference>
<proteinExistence type="inferred from homology"/>
<sequence length="133" mass="14549" precursor="true">MIRLFAAALLCALSTMPAVAQDIFAGVRSINVTMTKEETCIASQYGVGDGYHGRRTASGERFNAYAMTAAHRTRRFGSHVTVTNKANGRSVLVRINDRGPFIKGRCIDLSRAAANDSAWAARRPWSFGNRRAL</sequence>
<dbReference type="Gene3D" id="2.40.40.10">
    <property type="entry name" value="RlpA-like domain"/>
    <property type="match status" value="1"/>
</dbReference>
<dbReference type="NCBIfam" id="TIGR00413">
    <property type="entry name" value="rlpA"/>
    <property type="match status" value="1"/>
</dbReference>
<name>A0A7G6TTC8_9BRAD</name>
<evidence type="ECO:0000256" key="3">
    <source>
        <dbReference type="HAMAP-Rule" id="MF_02071"/>
    </source>
</evidence>
<dbReference type="PANTHER" id="PTHR34183">
    <property type="entry name" value="ENDOLYTIC PEPTIDOGLYCAN TRANSGLYCOSYLASE RLPA"/>
    <property type="match status" value="1"/>
</dbReference>
<keyword evidence="3" id="KW-0732">Signal</keyword>
<accession>A0A7G6TTC8</accession>
<dbReference type="HAMAP" id="MF_02071">
    <property type="entry name" value="RlpA"/>
    <property type="match status" value="1"/>
</dbReference>
<evidence type="ECO:0000313" key="7">
    <source>
        <dbReference type="Proteomes" id="UP000515291"/>
    </source>
</evidence>
<evidence type="ECO:0000259" key="5">
    <source>
        <dbReference type="Pfam" id="PF03330"/>
    </source>
</evidence>
<dbReference type="InterPro" id="IPR009009">
    <property type="entry name" value="RlpA-like_DPBB"/>
</dbReference>
<dbReference type="CDD" id="cd22268">
    <property type="entry name" value="DPBB_RlpA-like"/>
    <property type="match status" value="1"/>
</dbReference>
<dbReference type="GO" id="GO:0008932">
    <property type="term" value="F:lytic endotransglycosylase activity"/>
    <property type="evidence" value="ECO:0007669"/>
    <property type="project" value="UniProtKB-UniRule"/>
</dbReference>
<evidence type="ECO:0000313" key="6">
    <source>
        <dbReference type="EMBL" id="QND70010.1"/>
    </source>
</evidence>
<feature type="domain" description="RlpA-like protein double-psi beta-barrel" evidence="5">
    <location>
        <begin position="50"/>
        <end position="115"/>
    </location>
</feature>
<evidence type="ECO:0000256" key="1">
    <source>
        <dbReference type="ARBA" id="ARBA00023239"/>
    </source>
</evidence>
<protein>
    <recommendedName>
        <fullName evidence="3">Endolytic peptidoglycan transglycosylase RlpA</fullName>
        <ecNumber evidence="3">4.2.2.-</ecNumber>
    </recommendedName>
</protein>